<accession>A0A1I5FNG6</accession>
<keyword evidence="2 5" id="KW-0812">Transmembrane</keyword>
<sequence length="482" mass="55179">MRKILSFIRQAVIYFFIILFVYASVSKITDFENFQVQVAQSPLLSAFATIIAYATVIGELIIAILLCIKKTERIGLYLFLGMMTAFTVYIYLILNYSPFVPCSCGGILEKMGWTEHLWFNVITSIVAAAILLYRNTNKTSILLSIGTIIISSAIVVLLFITSEHIMKRENPFVRRFLPHHIDKAEYLDLKVNSYYIAGLTNDTIYLGNYTAPLLVTAIPSDMGTKVEHKIKLDEKKRSFRSLTVRVQGQEFFVSDGTIPVIYKGTTSKWTATKYMEEKVYFSVLQPLQNNVFIFRSQSAENGEHVLGILNVNDSTTFKLFDNALQKQIDGVFDTDGQLVTDAKTDQGVYTYYYRNEYLTYHPDYKEFKVGKTIDTTTIAKIEVTTLASGERKMGAPPQKVNSKTYTYNGLLYVKSELMGKNEAKNIWKQAIIIDVYDYNKNEYIYSFYAYDHKIDKIKEFAVNDNYFFGLVGNSLVRYIIDK</sequence>
<keyword evidence="4 5" id="KW-0472">Membrane</keyword>
<dbReference type="RefSeq" id="WP_091525911.1">
    <property type="nucleotide sequence ID" value="NZ_FOVI01000030.1"/>
</dbReference>
<dbReference type="Pfam" id="PF07291">
    <property type="entry name" value="MauE"/>
    <property type="match status" value="1"/>
</dbReference>
<gene>
    <name evidence="7" type="ORF">SAMN05421741_1301</name>
</gene>
<evidence type="ECO:0000256" key="5">
    <source>
        <dbReference type="SAM" id="Phobius"/>
    </source>
</evidence>
<evidence type="ECO:0000313" key="8">
    <source>
        <dbReference type="Proteomes" id="UP000199036"/>
    </source>
</evidence>
<reference evidence="8" key="1">
    <citation type="submission" date="2016-10" db="EMBL/GenBank/DDBJ databases">
        <authorList>
            <person name="Varghese N."/>
            <person name="Submissions S."/>
        </authorList>
    </citation>
    <scope>NUCLEOTIDE SEQUENCE [LARGE SCALE GENOMIC DNA]</scope>
    <source>
        <strain evidence="8">DS-12</strain>
    </source>
</reference>
<evidence type="ECO:0000259" key="6">
    <source>
        <dbReference type="Pfam" id="PF07291"/>
    </source>
</evidence>
<dbReference type="Proteomes" id="UP000199036">
    <property type="component" value="Unassembled WGS sequence"/>
</dbReference>
<feature type="transmembrane region" description="Helical" evidence="5">
    <location>
        <begin position="75"/>
        <end position="96"/>
    </location>
</feature>
<name>A0A1I5FNG6_9FLAO</name>
<evidence type="ECO:0000313" key="7">
    <source>
        <dbReference type="EMBL" id="SFO25129.1"/>
    </source>
</evidence>
<dbReference type="GO" id="GO:0016020">
    <property type="term" value="C:membrane"/>
    <property type="evidence" value="ECO:0007669"/>
    <property type="project" value="UniProtKB-SubCell"/>
</dbReference>
<proteinExistence type="predicted"/>
<feature type="transmembrane region" description="Helical" evidence="5">
    <location>
        <begin position="7"/>
        <end position="25"/>
    </location>
</feature>
<dbReference type="AlphaFoldDB" id="A0A1I5FNG6"/>
<feature type="transmembrane region" description="Helical" evidence="5">
    <location>
        <begin position="140"/>
        <end position="160"/>
    </location>
</feature>
<dbReference type="STRING" id="913024.SAMN05421741_1301"/>
<evidence type="ECO:0000256" key="3">
    <source>
        <dbReference type="ARBA" id="ARBA00022989"/>
    </source>
</evidence>
<evidence type="ECO:0000256" key="2">
    <source>
        <dbReference type="ARBA" id="ARBA00022692"/>
    </source>
</evidence>
<feature type="domain" description="Methylamine utilisation protein MauE" evidence="6">
    <location>
        <begin position="9"/>
        <end position="132"/>
    </location>
</feature>
<dbReference type="EMBL" id="FOVI01000030">
    <property type="protein sequence ID" value="SFO25129.1"/>
    <property type="molecule type" value="Genomic_DNA"/>
</dbReference>
<evidence type="ECO:0000256" key="4">
    <source>
        <dbReference type="ARBA" id="ARBA00023136"/>
    </source>
</evidence>
<evidence type="ECO:0000256" key="1">
    <source>
        <dbReference type="ARBA" id="ARBA00004141"/>
    </source>
</evidence>
<dbReference type="GO" id="GO:0030416">
    <property type="term" value="P:methylamine metabolic process"/>
    <property type="evidence" value="ECO:0007669"/>
    <property type="project" value="InterPro"/>
</dbReference>
<dbReference type="InterPro" id="IPR009908">
    <property type="entry name" value="Methylamine_util_MauE"/>
</dbReference>
<protein>
    <recommendedName>
        <fullName evidence="6">Methylamine utilisation protein MauE domain-containing protein</fullName>
    </recommendedName>
</protein>
<keyword evidence="8" id="KW-1185">Reference proteome</keyword>
<keyword evidence="3 5" id="KW-1133">Transmembrane helix</keyword>
<feature type="transmembrane region" description="Helical" evidence="5">
    <location>
        <begin position="45"/>
        <end position="68"/>
    </location>
</feature>
<organism evidence="7 8">
    <name type="scientific">Paenimyroides ummariense</name>
    <dbReference type="NCBI Taxonomy" id="913024"/>
    <lineage>
        <taxon>Bacteria</taxon>
        <taxon>Pseudomonadati</taxon>
        <taxon>Bacteroidota</taxon>
        <taxon>Flavobacteriia</taxon>
        <taxon>Flavobacteriales</taxon>
        <taxon>Flavobacteriaceae</taxon>
        <taxon>Paenimyroides</taxon>
    </lineage>
</organism>
<feature type="transmembrane region" description="Helical" evidence="5">
    <location>
        <begin position="116"/>
        <end position="133"/>
    </location>
</feature>
<comment type="subcellular location">
    <subcellularLocation>
        <location evidence="1">Membrane</location>
        <topology evidence="1">Multi-pass membrane protein</topology>
    </subcellularLocation>
</comment>